<reference evidence="2" key="1">
    <citation type="submission" date="2020-08" db="EMBL/GenBank/DDBJ databases">
        <title>Multicomponent nature underlies the extraordinary mechanical properties of spider dragline silk.</title>
        <authorList>
            <person name="Kono N."/>
            <person name="Nakamura H."/>
            <person name="Mori M."/>
            <person name="Yoshida Y."/>
            <person name="Ohtoshi R."/>
            <person name="Malay A.D."/>
            <person name="Moran D.A.P."/>
            <person name="Tomita M."/>
            <person name="Numata K."/>
            <person name="Arakawa K."/>
        </authorList>
    </citation>
    <scope>NUCLEOTIDE SEQUENCE</scope>
</reference>
<dbReference type="AlphaFoldDB" id="A0A8X7B815"/>
<dbReference type="Gene3D" id="1.10.10.60">
    <property type="entry name" value="Homeodomain-like"/>
    <property type="match status" value="1"/>
</dbReference>
<dbReference type="InterPro" id="IPR002492">
    <property type="entry name" value="Transposase_Tc1-like"/>
</dbReference>
<protein>
    <submittedName>
        <fullName evidence="2">Transposable element Tc1 transposase</fullName>
    </submittedName>
</protein>
<proteinExistence type="predicted"/>
<keyword evidence="3" id="KW-1185">Reference proteome</keyword>
<organism evidence="2 3">
    <name type="scientific">Trichonephila clavipes</name>
    <name type="common">Golden silk orbweaver</name>
    <name type="synonym">Nephila clavipes</name>
    <dbReference type="NCBI Taxonomy" id="2585209"/>
    <lineage>
        <taxon>Eukaryota</taxon>
        <taxon>Metazoa</taxon>
        <taxon>Ecdysozoa</taxon>
        <taxon>Arthropoda</taxon>
        <taxon>Chelicerata</taxon>
        <taxon>Arachnida</taxon>
        <taxon>Araneae</taxon>
        <taxon>Araneomorphae</taxon>
        <taxon>Entelegynae</taxon>
        <taxon>Araneoidea</taxon>
        <taxon>Nephilidae</taxon>
        <taxon>Trichonephila</taxon>
    </lineage>
</organism>
<evidence type="ECO:0000259" key="1">
    <source>
        <dbReference type="Pfam" id="PF01498"/>
    </source>
</evidence>
<comment type="caution">
    <text evidence="2">The sequence shown here is derived from an EMBL/GenBank/DDBJ whole genome shotgun (WGS) entry which is preliminary data.</text>
</comment>
<dbReference type="GO" id="GO:0006313">
    <property type="term" value="P:DNA transposition"/>
    <property type="evidence" value="ECO:0007669"/>
    <property type="project" value="InterPro"/>
</dbReference>
<dbReference type="GO" id="GO:0003677">
    <property type="term" value="F:DNA binding"/>
    <property type="evidence" value="ECO:0007669"/>
    <property type="project" value="InterPro"/>
</dbReference>
<dbReference type="Pfam" id="PF01498">
    <property type="entry name" value="HTH_Tnp_Tc3_2"/>
    <property type="match status" value="1"/>
</dbReference>
<feature type="domain" description="Transposase Tc1-like" evidence="1">
    <location>
        <begin position="75"/>
        <end position="137"/>
    </location>
</feature>
<sequence>MPGKRARRHFSQLNECERGLIIGMKTAGWSTHRVSGQVERSECAVRNCWEQWTREGTHGRKVGFGETRKTTRREDRRIVRQALVEPTVTHSTIRADVGVAIVPQTISRHLAEANLKSKRPFQALPFTPEHQQLRLQWYQARSMWNVTDCQKIVFSDEYRFVLGTDDNRMRVWRRPAYDSRSTLIVVRRTLTGQRYVDDIFRPHVGPCLNGLPGAIFQQDNARPHTARVAQDFLRHFQTLPWPALSPDMSPVEHVWDELKWQMSSCHSVHDLELALQDLWAHLPQDNIRCLINSMPDRVKACIADGGGSTLY</sequence>
<evidence type="ECO:0000313" key="3">
    <source>
        <dbReference type="Proteomes" id="UP000887159"/>
    </source>
</evidence>
<dbReference type="EMBL" id="BMAU01021361">
    <property type="protein sequence ID" value="GFY22890.1"/>
    <property type="molecule type" value="Genomic_DNA"/>
</dbReference>
<evidence type="ECO:0000313" key="2">
    <source>
        <dbReference type="EMBL" id="GFY22890.1"/>
    </source>
</evidence>
<dbReference type="InterPro" id="IPR036397">
    <property type="entry name" value="RNaseH_sf"/>
</dbReference>
<dbReference type="GO" id="GO:0015074">
    <property type="term" value="P:DNA integration"/>
    <property type="evidence" value="ECO:0007669"/>
    <property type="project" value="InterPro"/>
</dbReference>
<name>A0A8X7B815_TRICX</name>
<dbReference type="Proteomes" id="UP000887159">
    <property type="component" value="Unassembled WGS sequence"/>
</dbReference>
<dbReference type="Gene3D" id="3.30.420.10">
    <property type="entry name" value="Ribonuclease H-like superfamily/Ribonuclease H"/>
    <property type="match status" value="1"/>
</dbReference>
<gene>
    <name evidence="2" type="primary">tc1a</name>
    <name evidence="2" type="ORF">TNCV_2181511</name>
</gene>
<accession>A0A8X7B815</accession>